<comment type="subcellular location">
    <subcellularLocation>
        <location evidence="2">Endosome membrane</location>
        <topology evidence="2">Peripheral membrane protein</topology>
    </subcellularLocation>
    <subcellularLocation>
        <location evidence="1">Late endosome membrane</location>
    </subcellularLocation>
    <subcellularLocation>
        <location evidence="3">Lysosome membrane</location>
        <topology evidence="3">Peripheral membrane protein</topology>
        <orientation evidence="3">Cytoplasmic side</orientation>
    </subcellularLocation>
</comment>
<proteinExistence type="inferred from homology"/>
<feature type="region of interest" description="Disordered" evidence="8">
    <location>
        <begin position="1"/>
        <end position="20"/>
    </location>
</feature>
<comment type="caution">
    <text evidence="10">The sequence shown here is derived from an EMBL/GenBank/DDBJ whole genome shotgun (WGS) entry which is preliminary data.</text>
</comment>
<dbReference type="OrthoDB" id="5599753at2759"/>
<evidence type="ECO:0000256" key="7">
    <source>
        <dbReference type="ARBA" id="ARBA00023136"/>
    </source>
</evidence>
<feature type="domain" description="LITAF" evidence="9">
    <location>
        <begin position="57"/>
        <end position="141"/>
    </location>
</feature>
<dbReference type="Pfam" id="PF10601">
    <property type="entry name" value="zf-LITAF-like"/>
    <property type="match status" value="1"/>
</dbReference>
<dbReference type="GO" id="GO:0005765">
    <property type="term" value="C:lysosomal membrane"/>
    <property type="evidence" value="ECO:0007669"/>
    <property type="project" value="UniProtKB-SubCell"/>
</dbReference>
<name>A0A835KY58_SPOEX</name>
<keyword evidence="11" id="KW-1185">Reference proteome</keyword>
<dbReference type="Proteomes" id="UP000648187">
    <property type="component" value="Unassembled WGS sequence"/>
</dbReference>
<evidence type="ECO:0000313" key="10">
    <source>
        <dbReference type="EMBL" id="KAF9407968.1"/>
    </source>
</evidence>
<evidence type="ECO:0000256" key="1">
    <source>
        <dbReference type="ARBA" id="ARBA00004414"/>
    </source>
</evidence>
<dbReference type="InterPro" id="IPR037519">
    <property type="entry name" value="LITAF_fam"/>
</dbReference>
<dbReference type="AlphaFoldDB" id="A0A835KY58"/>
<accession>A0A835KY58</accession>
<dbReference type="InterPro" id="IPR006629">
    <property type="entry name" value="LITAF"/>
</dbReference>
<evidence type="ECO:0000313" key="11">
    <source>
        <dbReference type="Proteomes" id="UP000648187"/>
    </source>
</evidence>
<keyword evidence="6" id="KW-0862">Zinc</keyword>
<gene>
    <name evidence="10" type="ORF">HW555_012181</name>
</gene>
<evidence type="ECO:0000259" key="9">
    <source>
        <dbReference type="PROSITE" id="PS51837"/>
    </source>
</evidence>
<evidence type="ECO:0000256" key="2">
    <source>
        <dbReference type="ARBA" id="ARBA00004481"/>
    </source>
</evidence>
<evidence type="ECO:0000256" key="6">
    <source>
        <dbReference type="ARBA" id="ARBA00022833"/>
    </source>
</evidence>
<evidence type="ECO:0000256" key="5">
    <source>
        <dbReference type="ARBA" id="ARBA00022723"/>
    </source>
</evidence>
<dbReference type="PROSITE" id="PS51837">
    <property type="entry name" value="LITAF"/>
    <property type="match status" value="1"/>
</dbReference>
<dbReference type="EMBL" id="JACKWZ010000418">
    <property type="protein sequence ID" value="KAF9407968.1"/>
    <property type="molecule type" value="Genomic_DNA"/>
</dbReference>
<dbReference type="GO" id="GO:0008270">
    <property type="term" value="F:zinc ion binding"/>
    <property type="evidence" value="ECO:0007669"/>
    <property type="project" value="TreeGrafter"/>
</dbReference>
<reference evidence="10" key="1">
    <citation type="submission" date="2020-08" db="EMBL/GenBank/DDBJ databases">
        <title>Spodoptera exigua strain:BAW_Kor-Di-RS1 Genome sequencing and assembly.</title>
        <authorList>
            <person name="Kim J."/>
            <person name="Nam H.Y."/>
            <person name="Kwon M."/>
            <person name="Choi J.H."/>
            <person name="Cho S.R."/>
            <person name="Kim G.-H."/>
        </authorList>
    </citation>
    <scope>NUCLEOTIDE SEQUENCE</scope>
    <source>
        <strain evidence="10">BAW_Kor-Di-RS1</strain>
        <tissue evidence="10">Whole-body</tissue>
    </source>
</reference>
<evidence type="ECO:0000256" key="8">
    <source>
        <dbReference type="SAM" id="MobiDB-lite"/>
    </source>
</evidence>
<evidence type="ECO:0000256" key="4">
    <source>
        <dbReference type="ARBA" id="ARBA00005975"/>
    </source>
</evidence>
<protein>
    <recommendedName>
        <fullName evidence="9">LITAF domain-containing protein</fullName>
    </recommendedName>
</protein>
<keyword evidence="7" id="KW-0472">Membrane</keyword>
<feature type="compositionally biased region" description="Polar residues" evidence="8">
    <location>
        <begin position="1"/>
        <end position="12"/>
    </location>
</feature>
<sequence length="141" mass="15542">MNSNEVNENQEQIYDPKGLGRPPPYSEFATPPPPVVQPVPVVVPAAVPVIVQQPQVTPTPISVSVPDNVGPEAVSMICKFCNKQIYTRVEYKPTANTYLISGLCCLMLCWPCACCIYCSANCRNIDHYCPNCDTYIGTYTH</sequence>
<dbReference type="GO" id="GO:0031902">
    <property type="term" value="C:late endosome membrane"/>
    <property type="evidence" value="ECO:0007669"/>
    <property type="project" value="UniProtKB-SubCell"/>
</dbReference>
<dbReference type="PANTHER" id="PTHR23292">
    <property type="entry name" value="LIPOPOLYSACCHARIDE-INDUCED TUMOR NECROSIS FACTOR-ALPHA FACTOR"/>
    <property type="match status" value="1"/>
</dbReference>
<dbReference type="SMART" id="SM00714">
    <property type="entry name" value="LITAF"/>
    <property type="match status" value="1"/>
</dbReference>
<dbReference type="PANTHER" id="PTHR23292:SF14">
    <property type="entry name" value="FI16615P1-RELATED"/>
    <property type="match status" value="1"/>
</dbReference>
<organism evidence="10 11">
    <name type="scientific">Spodoptera exigua</name>
    <name type="common">Beet armyworm</name>
    <name type="synonym">Noctua fulgens</name>
    <dbReference type="NCBI Taxonomy" id="7107"/>
    <lineage>
        <taxon>Eukaryota</taxon>
        <taxon>Metazoa</taxon>
        <taxon>Ecdysozoa</taxon>
        <taxon>Arthropoda</taxon>
        <taxon>Hexapoda</taxon>
        <taxon>Insecta</taxon>
        <taxon>Pterygota</taxon>
        <taxon>Neoptera</taxon>
        <taxon>Endopterygota</taxon>
        <taxon>Lepidoptera</taxon>
        <taxon>Glossata</taxon>
        <taxon>Ditrysia</taxon>
        <taxon>Noctuoidea</taxon>
        <taxon>Noctuidae</taxon>
        <taxon>Amphipyrinae</taxon>
        <taxon>Spodoptera</taxon>
    </lineage>
</organism>
<comment type="similarity">
    <text evidence="4">Belongs to the CDIP1/LITAF family.</text>
</comment>
<keyword evidence="5" id="KW-0479">Metal-binding</keyword>
<evidence type="ECO:0000256" key="3">
    <source>
        <dbReference type="ARBA" id="ARBA00004630"/>
    </source>
</evidence>